<comment type="caution">
    <text evidence="2">The sequence shown here is derived from an EMBL/GenBank/DDBJ whole genome shotgun (WGS) entry which is preliminary data.</text>
</comment>
<dbReference type="InterPro" id="IPR000073">
    <property type="entry name" value="AB_hydrolase_1"/>
</dbReference>
<gene>
    <name evidence="2" type="ORF">CLV81_1223</name>
</gene>
<evidence type="ECO:0000313" key="2">
    <source>
        <dbReference type="EMBL" id="PRX57220.1"/>
    </source>
</evidence>
<dbReference type="InterPro" id="IPR029058">
    <property type="entry name" value="AB_hydrolase_fold"/>
</dbReference>
<evidence type="ECO:0000259" key="1">
    <source>
        <dbReference type="Pfam" id="PF00561"/>
    </source>
</evidence>
<dbReference type="EMBL" id="PVYX01000001">
    <property type="protein sequence ID" value="PRX57220.1"/>
    <property type="molecule type" value="Genomic_DNA"/>
</dbReference>
<dbReference type="PANTHER" id="PTHR43433:SF1">
    <property type="entry name" value="BLL5160 PROTEIN"/>
    <property type="match status" value="1"/>
</dbReference>
<dbReference type="InterPro" id="IPR050471">
    <property type="entry name" value="AB_hydrolase"/>
</dbReference>
<dbReference type="OrthoDB" id="9780932at2"/>
<dbReference type="Proteomes" id="UP000237640">
    <property type="component" value="Unassembled WGS sequence"/>
</dbReference>
<dbReference type="AlphaFoldDB" id="A0A2T0MI32"/>
<keyword evidence="3" id="KW-1185">Reference proteome</keyword>
<dbReference type="PANTHER" id="PTHR43433">
    <property type="entry name" value="HYDROLASE, ALPHA/BETA FOLD FAMILY PROTEIN"/>
    <property type="match status" value="1"/>
</dbReference>
<evidence type="ECO:0000313" key="3">
    <source>
        <dbReference type="Proteomes" id="UP000237640"/>
    </source>
</evidence>
<accession>A0A2T0MI32</accession>
<protein>
    <submittedName>
        <fullName evidence="2">Pimeloyl-ACP methyl ester carboxylesterase</fullName>
    </submittedName>
</protein>
<dbReference type="Gene3D" id="3.40.50.1820">
    <property type="entry name" value="alpha/beta hydrolase"/>
    <property type="match status" value="1"/>
</dbReference>
<reference evidence="2 3" key="1">
    <citation type="submission" date="2018-03" db="EMBL/GenBank/DDBJ databases">
        <title>Genomic Encyclopedia of Archaeal and Bacterial Type Strains, Phase II (KMG-II): from individual species to whole genera.</title>
        <authorList>
            <person name="Goeker M."/>
        </authorList>
    </citation>
    <scope>NUCLEOTIDE SEQUENCE [LARGE SCALE GENOMIC DNA]</scope>
    <source>
        <strain evidence="2 3">DSM 25027</strain>
    </source>
</reference>
<dbReference type="PRINTS" id="PR00111">
    <property type="entry name" value="ABHYDROLASE"/>
</dbReference>
<organism evidence="2 3">
    <name type="scientific">Flagellimonas meridianipacifica</name>
    <dbReference type="NCBI Taxonomy" id="1080225"/>
    <lineage>
        <taxon>Bacteria</taxon>
        <taxon>Pseudomonadati</taxon>
        <taxon>Bacteroidota</taxon>
        <taxon>Flavobacteriia</taxon>
        <taxon>Flavobacteriales</taxon>
        <taxon>Flavobacteriaceae</taxon>
        <taxon>Flagellimonas</taxon>
    </lineage>
</organism>
<name>A0A2T0MI32_9FLAO</name>
<sequence>MSSSIIHTRHGVIEYRSVGNGHPIVFVHGGHSNCYETLTHKSFDLSKFRLLTPSRPGYGNTPLAGNQTPSKAAQLIVELMKFLSIEKAIIYGISAGGLTAIKLAEEYPDYVEKLILASAVSKKWLDSKDKIYKTAQIIFHPKIEGVTWGMVRFFSKVFPRIIAKSFFSQFSTFPSQKLGKKDIDELILALKAYRSKRGFLNDLNQNISSESIKKIQAPCLVIHSKYDNSVPLEHAIHAHELINNSTLVELNNEWGHLFWIGRDSEDSLNVINKFINEKEQL</sequence>
<feature type="domain" description="AB hydrolase-1" evidence="1">
    <location>
        <begin position="23"/>
        <end position="257"/>
    </location>
</feature>
<dbReference type="Pfam" id="PF00561">
    <property type="entry name" value="Abhydrolase_1"/>
    <property type="match status" value="1"/>
</dbReference>
<dbReference type="SUPFAM" id="SSF53474">
    <property type="entry name" value="alpha/beta-Hydrolases"/>
    <property type="match status" value="1"/>
</dbReference>
<dbReference type="RefSeq" id="WP_158259077.1">
    <property type="nucleotide sequence ID" value="NZ_PVYX01000001.1"/>
</dbReference>
<proteinExistence type="predicted"/>